<feature type="region of interest" description="Disordered" evidence="1">
    <location>
        <begin position="998"/>
        <end position="1017"/>
    </location>
</feature>
<feature type="compositionally biased region" description="Basic and acidic residues" evidence="1">
    <location>
        <begin position="1178"/>
        <end position="1188"/>
    </location>
</feature>
<feature type="region of interest" description="Disordered" evidence="1">
    <location>
        <begin position="255"/>
        <end position="328"/>
    </location>
</feature>
<evidence type="ECO:0000313" key="4">
    <source>
        <dbReference type="Proteomes" id="UP000186136"/>
    </source>
</evidence>
<feature type="region of interest" description="Disordered" evidence="1">
    <location>
        <begin position="1121"/>
        <end position="1272"/>
    </location>
</feature>
<name>A0A1Q2YGQ0_9ASCO</name>
<dbReference type="PANTHER" id="PTHR10663:SF405">
    <property type="entry name" value="ARF GUANINE NUCLEOTIDE EXCHANGE FACTOR SYT1"/>
    <property type="match status" value="1"/>
</dbReference>
<feature type="region of interest" description="Disordered" evidence="1">
    <location>
        <begin position="580"/>
        <end position="619"/>
    </location>
</feature>
<dbReference type="Proteomes" id="UP000186136">
    <property type="component" value="Unassembled WGS sequence"/>
</dbReference>
<feature type="domain" description="SEC7" evidence="2">
    <location>
        <begin position="299"/>
        <end position="543"/>
    </location>
</feature>
<feature type="region of interest" description="Disordered" evidence="1">
    <location>
        <begin position="861"/>
        <end position="889"/>
    </location>
</feature>
<feature type="compositionally biased region" description="Low complexity" evidence="1">
    <location>
        <begin position="98"/>
        <end position="109"/>
    </location>
</feature>
<dbReference type="OrthoDB" id="430364at2759"/>
<dbReference type="PROSITE" id="PS50190">
    <property type="entry name" value="SEC7"/>
    <property type="match status" value="1"/>
</dbReference>
<dbReference type="InterPro" id="IPR023394">
    <property type="entry name" value="Sec7_C_sf"/>
</dbReference>
<sequence length="1350" mass="151520">MEAALKNESSLGKQANSKGFFPKKSAKRISLAHTSLIPKRFSLNHQAHSPVKVDNTLGPSATLSSQSSGKKFIPKSPSPKDSKNPANPSPSISPLPLSPNTSAANNASALMPSSPTSLYQAAPYRQALDRNTSFSSSTPSEKSTIGKSLNAFKRTTKSILFLESNSNGSASQSSGANNYSYNYNYSFNVVDSPLLNRVNSEEMSVIRRSISYTEAERKQAIFYADNSREITRRNIAYEPAVKICSYDNSDPNCKCGDTSDSDSDSNSDSDSDDDSDSIEGNDSDDIEPCTIGKHGNKSMSKEKRHARKTLAQNRQRSKTIDNSENPLMGLANNTNTGLLSSITNFVKINRNSVSTSSSAIKLNKISQELPKLDHLELVEAETPAELLSRLLSSYPLTFICEVLSSEDNEILKQTLQHYLKSYYDFSNEPLDIALRTFLMLNHLPKETQQIDRFIYQFAKYYHGQHPELGFDQDTVYILTYSLIMVHTDKFNPNNKRKMTRFEFVQNVLSALENNFSSFSNTNELTNLILKELLGYFFDNITYCPLIKISQEQSVFALEALKSKSFPFPYPNITFLNSSSTGRNSDNDYRKPSVSSSLSIPSSTTSTHRSSSQQVLQAQQPIRKKSSSFLWSSTSIMDPYDYIVKNDTETFNELKFLASEKDLNLTCRNPFILPSTTEVDNSLDEEFPTNDMIGKQLNEYGSLMDEEIDPEFLYHIWKSLTDSRIGFTLKVPKEKGSFLMSNKTEAIPLNEADGKEFCLTRVIKVGLLDRQENSTSQKDTTPTTVLSQELAELSINGDNNNLHAASKTQLVNKYKNSVWKRYFCILTVVGMFFFKDVSSFRMKFCGRSETDGTKMVIIEESSRNKPQFETSSTLANGPSNTVTSNGSNSDSGGFISFSHFRSEKSDKFEKIEKEKSESILPSFVISNNSFAIRKLENIEYDEIINDLDTSTVVSPPQNTSECSASNTVSSFSSNAAAISPKPSTTQLPALRNSQSSVPEEYVQQTPENVTDPVLDKQPKKKSIAKPETWKYTFFIYSRMSRNIFMVSSLTELKSWIHSINIMSVLNGVKVDHKPLNYHIIPREYSEKANESAEEPQYYEVIPQYSISIEQRFTHRASDDLLSTDERDESSESFDSGKNNRQGNIKGERRRNRSSTTFLSKLAPSMPILGLGLSNGSSKNDSEKKTKLPDVDEFSNNVSSDSDSNQDYATASLKPSSLCENHENESYVEESATRITNESEVAEKHEAKEDEFDIGEDTSDLSTPKASSKSSSTSSKNVHQYLLDHLYSVKRLALTMPLQKKTREDMLSTAKILRVKLEWLWYEKCRSQTISVISKRIMALNENYDDRMVIKS</sequence>
<proteinExistence type="predicted"/>
<reference evidence="3 4" key="1">
    <citation type="submission" date="2016-08" db="EMBL/GenBank/DDBJ databases">
        <title>Whole genome shotgun sequence of Pichia membranifaciens KS47-1.</title>
        <authorList>
            <person name="Konishi M."/>
            <person name="Ishida M."/>
            <person name="Arakawa T."/>
            <person name="Kato Y."/>
            <person name="Horiuchi J."/>
        </authorList>
    </citation>
    <scope>NUCLEOTIDE SEQUENCE [LARGE SCALE GENOMIC DNA]</scope>
    <source>
        <strain evidence="3 4">KS47-1</strain>
    </source>
</reference>
<evidence type="ECO:0000259" key="2">
    <source>
        <dbReference type="PROSITE" id="PS50190"/>
    </source>
</evidence>
<dbReference type="EMBL" id="BDGI01000077">
    <property type="protein sequence ID" value="GAV28698.1"/>
    <property type="molecule type" value="Genomic_DNA"/>
</dbReference>
<feature type="compositionally biased region" description="Polar residues" evidence="1">
    <location>
        <begin position="57"/>
        <end position="66"/>
    </location>
</feature>
<feature type="compositionally biased region" description="Low complexity" evidence="1">
    <location>
        <begin position="592"/>
        <end position="611"/>
    </location>
</feature>
<feature type="region of interest" description="Disordered" evidence="1">
    <location>
        <begin position="41"/>
        <end position="114"/>
    </location>
</feature>
<comment type="caution">
    <text evidence="3">The sequence shown here is derived from an EMBL/GenBank/DDBJ whole genome shotgun (WGS) entry which is preliminary data.</text>
</comment>
<feature type="region of interest" description="Disordered" evidence="1">
    <location>
        <begin position="1"/>
        <end position="24"/>
    </location>
</feature>
<accession>A0A1Q2YGQ0</accession>
<keyword evidence="4" id="KW-1185">Reference proteome</keyword>
<dbReference type="Gene3D" id="1.10.1000.11">
    <property type="entry name" value="Arf Nucleotide-binding Site Opener,domain 2"/>
    <property type="match status" value="1"/>
</dbReference>
<dbReference type="PANTHER" id="PTHR10663">
    <property type="entry name" value="GUANYL-NUCLEOTIDE EXCHANGE FACTOR"/>
    <property type="match status" value="1"/>
</dbReference>
<feature type="compositionally biased region" description="Polar residues" evidence="1">
    <location>
        <begin position="863"/>
        <end position="889"/>
    </location>
</feature>
<feature type="compositionally biased region" description="Acidic residues" evidence="1">
    <location>
        <begin position="259"/>
        <end position="287"/>
    </location>
</feature>
<feature type="compositionally biased region" description="Pro residues" evidence="1">
    <location>
        <begin position="87"/>
        <end position="97"/>
    </location>
</feature>
<feature type="compositionally biased region" description="Acidic residues" evidence="1">
    <location>
        <begin position="1247"/>
        <end position="1257"/>
    </location>
</feature>
<dbReference type="InterPro" id="IPR000904">
    <property type="entry name" value="Sec7_dom"/>
</dbReference>
<evidence type="ECO:0000313" key="3">
    <source>
        <dbReference type="EMBL" id="GAV28698.1"/>
    </source>
</evidence>
<dbReference type="Pfam" id="PF01369">
    <property type="entry name" value="Sec7"/>
    <property type="match status" value="1"/>
</dbReference>
<feature type="compositionally biased region" description="Polar residues" evidence="1">
    <location>
        <begin position="7"/>
        <end position="17"/>
    </location>
</feature>
<feature type="compositionally biased region" description="Low complexity" evidence="1">
    <location>
        <begin position="1192"/>
        <end position="1205"/>
    </location>
</feature>
<dbReference type="SMART" id="SM00222">
    <property type="entry name" value="Sec7"/>
    <property type="match status" value="1"/>
</dbReference>
<dbReference type="GO" id="GO:0032012">
    <property type="term" value="P:regulation of ARF protein signal transduction"/>
    <property type="evidence" value="ECO:0007669"/>
    <property type="project" value="InterPro"/>
</dbReference>
<feature type="compositionally biased region" description="Acidic residues" evidence="1">
    <location>
        <begin position="1121"/>
        <end position="1130"/>
    </location>
</feature>
<organism evidence="3 4">
    <name type="scientific">Pichia membranifaciens</name>
    <dbReference type="NCBI Taxonomy" id="4926"/>
    <lineage>
        <taxon>Eukaryota</taxon>
        <taxon>Fungi</taxon>
        <taxon>Dikarya</taxon>
        <taxon>Ascomycota</taxon>
        <taxon>Saccharomycotina</taxon>
        <taxon>Pichiomycetes</taxon>
        <taxon>Pichiales</taxon>
        <taxon>Pichiaceae</taxon>
        <taxon>Pichia</taxon>
    </lineage>
</organism>
<dbReference type="InterPro" id="IPR035999">
    <property type="entry name" value="Sec7_dom_sf"/>
</dbReference>
<protein>
    <recommendedName>
        <fullName evidence="2">SEC7 domain-containing protein</fullName>
    </recommendedName>
</protein>
<dbReference type="SUPFAM" id="SSF48425">
    <property type="entry name" value="Sec7 domain"/>
    <property type="match status" value="1"/>
</dbReference>
<feature type="compositionally biased region" description="Polar residues" evidence="1">
    <location>
        <begin position="310"/>
        <end position="328"/>
    </location>
</feature>
<feature type="compositionally biased region" description="Low complexity" evidence="1">
    <location>
        <begin position="1260"/>
        <end position="1272"/>
    </location>
</feature>
<feature type="compositionally biased region" description="Polar residues" evidence="1">
    <location>
        <begin position="998"/>
        <end position="1007"/>
    </location>
</feature>
<dbReference type="GO" id="GO:0005085">
    <property type="term" value="F:guanyl-nucleotide exchange factor activity"/>
    <property type="evidence" value="ECO:0007669"/>
    <property type="project" value="InterPro"/>
</dbReference>
<evidence type="ECO:0000256" key="1">
    <source>
        <dbReference type="SAM" id="MobiDB-lite"/>
    </source>
</evidence>
<gene>
    <name evidence="3" type="ORF">PMKS-002172</name>
</gene>